<organism evidence="1 2">
    <name type="scientific">Trichomonas vaginalis (strain ATCC PRA-98 / G3)</name>
    <dbReference type="NCBI Taxonomy" id="412133"/>
    <lineage>
        <taxon>Eukaryota</taxon>
        <taxon>Metamonada</taxon>
        <taxon>Parabasalia</taxon>
        <taxon>Trichomonadida</taxon>
        <taxon>Trichomonadidae</taxon>
        <taxon>Trichomonas</taxon>
    </lineage>
</organism>
<dbReference type="Proteomes" id="UP000001542">
    <property type="component" value="Unassembled WGS sequence"/>
</dbReference>
<proteinExistence type="predicted"/>
<reference evidence="1" key="2">
    <citation type="journal article" date="2007" name="Science">
        <title>Draft genome sequence of the sexually transmitted pathogen Trichomonas vaginalis.</title>
        <authorList>
            <person name="Carlton J.M."/>
            <person name="Hirt R.P."/>
            <person name="Silva J.C."/>
            <person name="Delcher A.L."/>
            <person name="Schatz M."/>
            <person name="Zhao Q."/>
            <person name="Wortman J.R."/>
            <person name="Bidwell S.L."/>
            <person name="Alsmark U.C.M."/>
            <person name="Besteiro S."/>
            <person name="Sicheritz-Ponten T."/>
            <person name="Noel C.J."/>
            <person name="Dacks J.B."/>
            <person name="Foster P.G."/>
            <person name="Simillion C."/>
            <person name="Van de Peer Y."/>
            <person name="Miranda-Saavedra D."/>
            <person name="Barton G.J."/>
            <person name="Westrop G.D."/>
            <person name="Mueller S."/>
            <person name="Dessi D."/>
            <person name="Fiori P.L."/>
            <person name="Ren Q."/>
            <person name="Paulsen I."/>
            <person name="Zhang H."/>
            <person name="Bastida-Corcuera F.D."/>
            <person name="Simoes-Barbosa A."/>
            <person name="Brown M.T."/>
            <person name="Hayes R.D."/>
            <person name="Mukherjee M."/>
            <person name="Okumura C.Y."/>
            <person name="Schneider R."/>
            <person name="Smith A.J."/>
            <person name="Vanacova S."/>
            <person name="Villalvazo M."/>
            <person name="Haas B.J."/>
            <person name="Pertea M."/>
            <person name="Feldblyum T.V."/>
            <person name="Utterback T.R."/>
            <person name="Shu C.L."/>
            <person name="Osoegawa K."/>
            <person name="de Jong P.J."/>
            <person name="Hrdy I."/>
            <person name="Horvathova L."/>
            <person name="Zubacova Z."/>
            <person name="Dolezal P."/>
            <person name="Malik S.B."/>
            <person name="Logsdon J.M. Jr."/>
            <person name="Henze K."/>
            <person name="Gupta A."/>
            <person name="Wang C.C."/>
            <person name="Dunne R.L."/>
            <person name="Upcroft J.A."/>
            <person name="Upcroft P."/>
            <person name="White O."/>
            <person name="Salzberg S.L."/>
            <person name="Tang P."/>
            <person name="Chiu C.-H."/>
            <person name="Lee Y.-S."/>
            <person name="Embley T.M."/>
            <person name="Coombs G.H."/>
            <person name="Mottram J.C."/>
            <person name="Tachezy J."/>
            <person name="Fraser-Liggett C.M."/>
            <person name="Johnson P.J."/>
        </authorList>
    </citation>
    <scope>NUCLEOTIDE SEQUENCE [LARGE SCALE GENOMIC DNA]</scope>
    <source>
        <strain evidence="1">G3</strain>
    </source>
</reference>
<dbReference type="EMBL" id="DS114099">
    <property type="protein sequence ID" value="EAX90543.1"/>
    <property type="molecule type" value="Genomic_DNA"/>
</dbReference>
<sequence>MNVYKPDSSESNIIDDGPPIETFKSRIDKFLINEFIEITQGHSNSDRPRVRDSIRRLKLKLQDNPEVELDYELFEKYDIMNILFYYMTLPLTNSKENANEYKSMKEVQDEATKTISYIFEYQSIENFEDFLDSFDFKERISHLLSMQTVTFAEIALRLLNSLLNNKYPNIELYIFDIMNLEQLFNYTVELLKNLEEREEENKKKKEDEDTVVVDSASEFLFQYGLLYYLVSRRTLDNEYFVKYLLNYTFESHAFLNKKYPYGDSYLLWVLIDSVQKYPELVMPRTATPKFMGDLYEYCKSPFAYAVRASIVLLYYMFKHNLDPRLLDTKIFLELLEKRISGKEVLQPFFICLKDVIENIGVSHDFLVRLVYLLNIYLDEINYTTICLIIPVIISIVNTGILNLDELLDSNKLNLFDWIEKYGDSEDAEFMNGCMKCIEYVFGLAEKNNVLEEVKNLFIDQGLDDVFDTMEETYNNDEFSTRLDIFKSTYFPE</sequence>
<dbReference type="SMR" id="A2FX21"/>
<dbReference type="InterPro" id="IPR016024">
    <property type="entry name" value="ARM-type_fold"/>
</dbReference>
<dbReference type="SUPFAM" id="SSF48371">
    <property type="entry name" value="ARM repeat"/>
    <property type="match status" value="1"/>
</dbReference>
<evidence type="ECO:0000313" key="2">
    <source>
        <dbReference type="Proteomes" id="UP000001542"/>
    </source>
</evidence>
<gene>
    <name evidence="1" type="ORF">TVAG_551830</name>
</gene>
<protein>
    <submittedName>
        <fullName evidence="1">Uncharacterized protein</fullName>
    </submittedName>
</protein>
<reference evidence="1" key="1">
    <citation type="submission" date="2006-10" db="EMBL/GenBank/DDBJ databases">
        <authorList>
            <person name="Amadeo P."/>
            <person name="Zhao Q."/>
            <person name="Wortman J."/>
            <person name="Fraser-Liggett C."/>
            <person name="Carlton J."/>
        </authorList>
    </citation>
    <scope>NUCLEOTIDE SEQUENCE</scope>
    <source>
        <strain evidence="1">G3</strain>
    </source>
</reference>
<dbReference type="VEuPathDB" id="TrichDB:TVAG_551830"/>
<dbReference type="AlphaFoldDB" id="A2FX21"/>
<dbReference type="RefSeq" id="XP_001303473.1">
    <property type="nucleotide sequence ID" value="XM_001303472.1"/>
</dbReference>
<keyword evidence="2" id="KW-1185">Reference proteome</keyword>
<evidence type="ECO:0000313" key="1">
    <source>
        <dbReference type="EMBL" id="EAX90543.1"/>
    </source>
</evidence>
<dbReference type="VEuPathDB" id="TrichDB:TVAGG3_0819160"/>
<name>A2FX21_TRIV3</name>
<accession>A2FX21</accession>
<dbReference type="KEGG" id="tva:4748229"/>
<dbReference type="InParanoid" id="A2FX21"/>